<dbReference type="OrthoDB" id="16262at2759"/>
<dbReference type="GO" id="GO:0005948">
    <property type="term" value="C:acetolactate synthase complex"/>
    <property type="evidence" value="ECO:0007669"/>
    <property type="project" value="TreeGrafter"/>
</dbReference>
<accession>A0A2G9TVT5</accession>
<dbReference type="Pfam" id="PF02776">
    <property type="entry name" value="TPP_enzyme_N"/>
    <property type="match status" value="1"/>
</dbReference>
<proteinExistence type="inferred from homology"/>
<evidence type="ECO:0000256" key="2">
    <source>
        <dbReference type="ARBA" id="ARBA00007812"/>
    </source>
</evidence>
<dbReference type="GO" id="GO:0009099">
    <property type="term" value="P:L-valine biosynthetic process"/>
    <property type="evidence" value="ECO:0007669"/>
    <property type="project" value="TreeGrafter"/>
</dbReference>
<dbReference type="SUPFAM" id="SSF52518">
    <property type="entry name" value="Thiamin diphosphate-binding fold (THDP-binding)"/>
    <property type="match status" value="1"/>
</dbReference>
<gene>
    <name evidence="4" type="ORF">TELCIR_16401</name>
</gene>
<reference evidence="4 5" key="1">
    <citation type="submission" date="2015-09" db="EMBL/GenBank/DDBJ databases">
        <title>Draft genome of the parasitic nematode Teladorsagia circumcincta isolate WARC Sus (inbred).</title>
        <authorList>
            <person name="Mitreva M."/>
        </authorList>
    </citation>
    <scope>NUCLEOTIDE SEQUENCE [LARGE SCALE GENOMIC DNA]</scope>
    <source>
        <strain evidence="4 5">S</strain>
    </source>
</reference>
<comment type="similarity">
    <text evidence="2">Belongs to the TPP enzyme family.</text>
</comment>
<dbReference type="PANTHER" id="PTHR18968:SF166">
    <property type="entry name" value="2-HYDROXYACYL-COA LYASE 2"/>
    <property type="match status" value="1"/>
</dbReference>
<dbReference type="GO" id="GO:0030976">
    <property type="term" value="F:thiamine pyrophosphate binding"/>
    <property type="evidence" value="ECO:0007669"/>
    <property type="project" value="InterPro"/>
</dbReference>
<keyword evidence="5" id="KW-1185">Reference proteome</keyword>
<dbReference type="PANTHER" id="PTHR18968">
    <property type="entry name" value="THIAMINE PYROPHOSPHATE ENZYMES"/>
    <property type="match status" value="1"/>
</dbReference>
<dbReference type="InterPro" id="IPR029061">
    <property type="entry name" value="THDP-binding"/>
</dbReference>
<dbReference type="EMBL" id="KZ352648">
    <property type="protein sequence ID" value="PIO62057.1"/>
    <property type="molecule type" value="Genomic_DNA"/>
</dbReference>
<dbReference type="Proteomes" id="UP000230423">
    <property type="component" value="Unassembled WGS sequence"/>
</dbReference>
<organism evidence="4 5">
    <name type="scientific">Teladorsagia circumcincta</name>
    <name type="common">Brown stomach worm</name>
    <name type="synonym">Ostertagia circumcincta</name>
    <dbReference type="NCBI Taxonomy" id="45464"/>
    <lineage>
        <taxon>Eukaryota</taxon>
        <taxon>Metazoa</taxon>
        <taxon>Ecdysozoa</taxon>
        <taxon>Nematoda</taxon>
        <taxon>Chromadorea</taxon>
        <taxon>Rhabditida</taxon>
        <taxon>Rhabditina</taxon>
        <taxon>Rhabditomorpha</taxon>
        <taxon>Strongyloidea</taxon>
        <taxon>Trichostrongylidae</taxon>
        <taxon>Teladorsagia</taxon>
    </lineage>
</organism>
<dbReference type="FunFam" id="3.40.50.970:FF:000007">
    <property type="entry name" value="Acetolactate synthase"/>
    <property type="match status" value="1"/>
</dbReference>
<evidence type="ECO:0000313" key="4">
    <source>
        <dbReference type="EMBL" id="PIO62057.1"/>
    </source>
</evidence>
<comment type="cofactor">
    <cofactor evidence="1">
        <name>thiamine diphosphate</name>
        <dbReference type="ChEBI" id="CHEBI:58937"/>
    </cofactor>
</comment>
<dbReference type="Gene3D" id="3.40.50.970">
    <property type="match status" value="1"/>
</dbReference>
<protein>
    <submittedName>
        <fullName evidence="4">Thiamine pyrophosphate enzyme, TPP binding domain protein</fullName>
    </submittedName>
</protein>
<evidence type="ECO:0000313" key="5">
    <source>
        <dbReference type="Proteomes" id="UP000230423"/>
    </source>
</evidence>
<dbReference type="GO" id="GO:0050660">
    <property type="term" value="F:flavin adenine dinucleotide binding"/>
    <property type="evidence" value="ECO:0007669"/>
    <property type="project" value="TreeGrafter"/>
</dbReference>
<name>A0A2G9TVT5_TELCI</name>
<feature type="domain" description="Thiamine pyrophosphate enzyme N-terminal TPP-binding" evidence="3">
    <location>
        <begin position="11"/>
        <end position="124"/>
    </location>
</feature>
<feature type="non-terminal residue" evidence="4">
    <location>
        <position position="307"/>
    </location>
</feature>
<dbReference type="GO" id="GO:0009097">
    <property type="term" value="P:isoleucine biosynthetic process"/>
    <property type="evidence" value="ECO:0007669"/>
    <property type="project" value="TreeGrafter"/>
</dbReference>
<dbReference type="AlphaFoldDB" id="A0A2G9TVT5"/>
<dbReference type="InterPro" id="IPR012001">
    <property type="entry name" value="Thiamin_PyroP_enz_TPP-bd_dom"/>
</dbReference>
<evidence type="ECO:0000259" key="3">
    <source>
        <dbReference type="Pfam" id="PF02776"/>
    </source>
</evidence>
<dbReference type="GO" id="GO:0003984">
    <property type="term" value="F:acetolactate synthase activity"/>
    <property type="evidence" value="ECO:0007669"/>
    <property type="project" value="TreeGrafter"/>
</dbReference>
<sequence length="307" mass="33659">MIQVDENSKNHGGELVASVLKSHDVQEIFVLCGGHISPILVAAEKLGIKIIDTRHEVTTVFAADAVARLRQSIGVAAVTAGPGLTNTITAVKNAQMAESPLLLIGGAAPTLLKGRGALQDIDQLVLFRPLCKFAARVERLRDIVPTLREAIRAATSGCPGPVFVEFPVDVLYPYQLVVKEIGFNPKPSGFIQKALNFYLRCHVSRQFSAAWQPQDITPLPTQIPMPAFEENEKAFWNADVSVQADVASTLVQIANQIEKTGYKVPFEWINELRSREDEKEAKNVSKATEELAHGFINPLNFLARLDK</sequence>
<dbReference type="CDD" id="cd07035">
    <property type="entry name" value="TPP_PYR_POX_like"/>
    <property type="match status" value="1"/>
</dbReference>
<dbReference type="InterPro" id="IPR045229">
    <property type="entry name" value="TPP_enz"/>
</dbReference>
<evidence type="ECO:0000256" key="1">
    <source>
        <dbReference type="ARBA" id="ARBA00001964"/>
    </source>
</evidence>